<accession>A0ABY2K4A5</accession>
<dbReference type="SUPFAM" id="SSF52980">
    <property type="entry name" value="Restriction endonuclease-like"/>
    <property type="match status" value="2"/>
</dbReference>
<organism evidence="1 2">
    <name type="scientific">Thermus tengchongensis</name>
    <dbReference type="NCBI Taxonomy" id="1214928"/>
    <lineage>
        <taxon>Bacteria</taxon>
        <taxon>Thermotogati</taxon>
        <taxon>Deinococcota</taxon>
        <taxon>Deinococci</taxon>
        <taxon>Thermales</taxon>
        <taxon>Thermaceae</taxon>
        <taxon>Thermus</taxon>
    </lineage>
</organism>
<proteinExistence type="predicted"/>
<name>A0ABY2K4A5_9DEIN</name>
<gene>
    <name evidence="1" type="ORF">E0489_11335</name>
</gene>
<protein>
    <recommendedName>
        <fullName evidence="3">CRISPR-associated protein</fullName>
    </recommendedName>
</protein>
<reference evidence="1 2" key="1">
    <citation type="submission" date="2019-03" db="EMBL/GenBank/DDBJ databases">
        <title>Thermus tengchongensis species for the arsenic transformation mechanism.</title>
        <authorList>
            <person name="Yuan G.C."/>
        </authorList>
    </citation>
    <scope>NUCLEOTIDE SEQUENCE [LARGE SCALE GENOMIC DNA]</scope>
    <source>
        <strain evidence="1 2">15Y</strain>
    </source>
</reference>
<evidence type="ECO:0000313" key="1">
    <source>
        <dbReference type="EMBL" id="TFU14828.1"/>
    </source>
</evidence>
<comment type="caution">
    <text evidence="1">The sequence shown here is derived from an EMBL/GenBank/DDBJ whole genome shotgun (WGS) entry which is preliminary data.</text>
</comment>
<sequence length="654" mass="72139">MHLLLISLVGNDPGPVALAAKHLRKTTPRGTDLSILLVQDGSQNVPLRKARLSALQHWLQQEGFSVQVRESLEAALNESADFPGRVVLNLTAGDKASFFRFYQSAKKHGWEALVIDAHGPEAVVTTLALKPLPLSKDEYLHLQDYKSLYFVPAQARLIGVANEVPPGLRGYVWHQLRTAQGMDVLLAIQGNRPLLYFSGSGKNFKDRLNVIAQTARELAGQLALPITDFPEHQVRKAHANNQEYLRRIYTQQAKESRVHLVYPRKPGNLQEGLQVPEGHTAVEKVLRPFPLPRKGPVLLALMGEQPVPLLASFLAHQPKEVYLVTTEALEAQLERLSHAQRELEKLGARVHTRTVEGPFAADTIRQLFTPVVRAAEANGLPVVVNLNGGTKLMALALLEALPPQAKVEYLHGKELKPLPEGPPLSVPWGNVTPQQVLGLFGYRLETPSTLGKPYPDPKVLSLAEALLGQPENRGLAKNFLQAWVESFGANPRSFRRRIQKSPLETALGLALEYAVYSHLDAFLRRHKGGAAPGGNLVPISWKEQGPREVDGVAWIKGRLVIVECKPSLQKALGLEREDASLGVLREMFGGVFGGGILVVRKGSWAPHEKPPARLRSALADRTLRIFSLEGRTHFPEGTVWHFPHDLDAALKGWL</sequence>
<dbReference type="Proteomes" id="UP000297244">
    <property type="component" value="Unassembled WGS sequence"/>
</dbReference>
<dbReference type="EMBL" id="SKBL01000025">
    <property type="protein sequence ID" value="TFU14828.1"/>
    <property type="molecule type" value="Genomic_DNA"/>
</dbReference>
<keyword evidence="2" id="KW-1185">Reference proteome</keyword>
<dbReference type="Gene3D" id="3.40.50.10770">
    <property type="entry name" value="Hypothetical protein VC1899 like domain (Restriction endonuclease-like)"/>
    <property type="match status" value="1"/>
</dbReference>
<evidence type="ECO:0000313" key="2">
    <source>
        <dbReference type="Proteomes" id="UP000297244"/>
    </source>
</evidence>
<dbReference type="RefSeq" id="WP_135343886.1">
    <property type="nucleotide sequence ID" value="NZ_ML214260.1"/>
</dbReference>
<dbReference type="InterPro" id="IPR011335">
    <property type="entry name" value="Restrct_endonuc-II-like"/>
</dbReference>
<evidence type="ECO:0008006" key="3">
    <source>
        <dbReference type="Google" id="ProtNLM"/>
    </source>
</evidence>